<gene>
    <name evidence="1" type="ORF">PV05_05714</name>
</gene>
<name>A0A0D2BXG9_9EURO</name>
<organism evidence="1 2">
    <name type="scientific">Exophiala xenobiotica</name>
    <dbReference type="NCBI Taxonomy" id="348802"/>
    <lineage>
        <taxon>Eukaryota</taxon>
        <taxon>Fungi</taxon>
        <taxon>Dikarya</taxon>
        <taxon>Ascomycota</taxon>
        <taxon>Pezizomycotina</taxon>
        <taxon>Eurotiomycetes</taxon>
        <taxon>Chaetothyriomycetidae</taxon>
        <taxon>Chaetothyriales</taxon>
        <taxon>Herpotrichiellaceae</taxon>
        <taxon>Exophiala</taxon>
    </lineage>
</organism>
<dbReference type="RefSeq" id="XP_013317700.1">
    <property type="nucleotide sequence ID" value="XM_013462246.1"/>
</dbReference>
<sequence length="148" mass="16602">MACISSSLLNRGEHIEKMVERRLLILEGYHSKELTSHDYDSMKALMTSLLFEPAHCRPCCGRGAIQDHVSSNRLLKVRPRDSQLSTKHYAVIERREQLKVFESQCSMRAGLGKGKAVRGMGFAEGVVPFPCFGWTPARGLHNSISNRS</sequence>
<reference evidence="1 2" key="1">
    <citation type="submission" date="2015-01" db="EMBL/GenBank/DDBJ databases">
        <title>The Genome Sequence of Exophiala xenobiotica CBS118157.</title>
        <authorList>
            <consortium name="The Broad Institute Genomics Platform"/>
            <person name="Cuomo C."/>
            <person name="de Hoog S."/>
            <person name="Gorbushina A."/>
            <person name="Stielow B."/>
            <person name="Teixiera M."/>
            <person name="Abouelleil A."/>
            <person name="Chapman S.B."/>
            <person name="Priest M."/>
            <person name="Young S.K."/>
            <person name="Wortman J."/>
            <person name="Nusbaum C."/>
            <person name="Birren B."/>
        </authorList>
    </citation>
    <scope>NUCLEOTIDE SEQUENCE [LARGE SCALE GENOMIC DNA]</scope>
    <source>
        <strain evidence="1 2">CBS 118157</strain>
    </source>
</reference>
<dbReference type="GeneID" id="25327622"/>
<evidence type="ECO:0000313" key="2">
    <source>
        <dbReference type="Proteomes" id="UP000054342"/>
    </source>
</evidence>
<proteinExistence type="predicted"/>
<dbReference type="AlphaFoldDB" id="A0A0D2BXG9"/>
<protein>
    <submittedName>
        <fullName evidence="1">Uncharacterized protein</fullName>
    </submittedName>
</protein>
<evidence type="ECO:0000313" key="1">
    <source>
        <dbReference type="EMBL" id="KIW57116.1"/>
    </source>
</evidence>
<dbReference type="HOGENOM" id="CLU_1758836_0_0_1"/>
<dbReference type="Proteomes" id="UP000054342">
    <property type="component" value="Unassembled WGS sequence"/>
</dbReference>
<accession>A0A0D2BXG9</accession>
<keyword evidence="2" id="KW-1185">Reference proteome</keyword>
<dbReference type="EMBL" id="KN847319">
    <property type="protein sequence ID" value="KIW57116.1"/>
    <property type="molecule type" value="Genomic_DNA"/>
</dbReference>